<accession>X1APK9</accession>
<proteinExistence type="predicted"/>
<reference evidence="2" key="1">
    <citation type="journal article" date="2014" name="Front. Microbiol.">
        <title>High frequency of phylogenetically diverse reductive dehalogenase-homologous genes in deep subseafloor sedimentary metagenomes.</title>
        <authorList>
            <person name="Kawai M."/>
            <person name="Futagami T."/>
            <person name="Toyoda A."/>
            <person name="Takaki Y."/>
            <person name="Nishi S."/>
            <person name="Hori S."/>
            <person name="Arai W."/>
            <person name="Tsubouchi T."/>
            <person name="Morono Y."/>
            <person name="Uchiyama I."/>
            <person name="Ito T."/>
            <person name="Fujiyama A."/>
            <person name="Inagaki F."/>
            <person name="Takami H."/>
        </authorList>
    </citation>
    <scope>NUCLEOTIDE SEQUENCE</scope>
    <source>
        <strain evidence="2">Expedition CK06-06</strain>
    </source>
</reference>
<sequence length="64" mass="7438">MVPGPESNSSFEDPTSIRTEHELRFSDGTHVPEPKMVKFMPDLLPAMFYQDIMREITFFVNFKA</sequence>
<evidence type="ECO:0000313" key="2">
    <source>
        <dbReference type="EMBL" id="GAG74223.1"/>
    </source>
</evidence>
<evidence type="ECO:0000256" key="1">
    <source>
        <dbReference type="SAM" id="MobiDB-lite"/>
    </source>
</evidence>
<name>X1APK9_9ZZZZ</name>
<comment type="caution">
    <text evidence="2">The sequence shown here is derived from an EMBL/GenBank/DDBJ whole genome shotgun (WGS) entry which is preliminary data.</text>
</comment>
<organism evidence="2">
    <name type="scientific">marine sediment metagenome</name>
    <dbReference type="NCBI Taxonomy" id="412755"/>
    <lineage>
        <taxon>unclassified sequences</taxon>
        <taxon>metagenomes</taxon>
        <taxon>ecological metagenomes</taxon>
    </lineage>
</organism>
<protein>
    <submittedName>
        <fullName evidence="2">Uncharacterized protein</fullName>
    </submittedName>
</protein>
<feature type="compositionally biased region" description="Polar residues" evidence="1">
    <location>
        <begin position="1"/>
        <end position="17"/>
    </location>
</feature>
<feature type="compositionally biased region" description="Basic and acidic residues" evidence="1">
    <location>
        <begin position="18"/>
        <end position="30"/>
    </location>
</feature>
<dbReference type="AlphaFoldDB" id="X1APK9"/>
<gene>
    <name evidence="2" type="ORF">S01H4_06413</name>
</gene>
<feature type="region of interest" description="Disordered" evidence="1">
    <location>
        <begin position="1"/>
        <end position="30"/>
    </location>
</feature>
<dbReference type="EMBL" id="BART01001974">
    <property type="protein sequence ID" value="GAG74223.1"/>
    <property type="molecule type" value="Genomic_DNA"/>
</dbReference>